<evidence type="ECO:0000313" key="2">
    <source>
        <dbReference type="EMBL" id="KAG5601849.1"/>
    </source>
</evidence>
<sequence length="63" mass="6965">METQDFFSTLKETEHAAAKVENCLTSCTSIPLNGGSWRRGFQGQEAKTNKQAEMNATNRLTQG</sequence>
<dbReference type="OrthoDB" id="5988181at2759"/>
<reference evidence="2 3" key="1">
    <citation type="submission" date="2020-09" db="EMBL/GenBank/DDBJ databases">
        <title>De no assembly of potato wild relative species, Solanum commersonii.</title>
        <authorList>
            <person name="Cho K."/>
        </authorList>
    </citation>
    <scope>NUCLEOTIDE SEQUENCE [LARGE SCALE GENOMIC DNA]</scope>
    <source>
        <strain evidence="2">LZ3.2</strain>
        <tissue evidence="2">Leaf</tissue>
    </source>
</reference>
<dbReference type="EMBL" id="JACXVP010000006">
    <property type="protein sequence ID" value="KAG5601849.1"/>
    <property type="molecule type" value="Genomic_DNA"/>
</dbReference>
<keyword evidence="3" id="KW-1185">Reference proteome</keyword>
<comment type="caution">
    <text evidence="2">The sequence shown here is derived from an EMBL/GenBank/DDBJ whole genome shotgun (WGS) entry which is preliminary data.</text>
</comment>
<organism evidence="2 3">
    <name type="scientific">Solanum commersonii</name>
    <name type="common">Commerson's wild potato</name>
    <name type="synonym">Commerson's nightshade</name>
    <dbReference type="NCBI Taxonomy" id="4109"/>
    <lineage>
        <taxon>Eukaryota</taxon>
        <taxon>Viridiplantae</taxon>
        <taxon>Streptophyta</taxon>
        <taxon>Embryophyta</taxon>
        <taxon>Tracheophyta</taxon>
        <taxon>Spermatophyta</taxon>
        <taxon>Magnoliopsida</taxon>
        <taxon>eudicotyledons</taxon>
        <taxon>Gunneridae</taxon>
        <taxon>Pentapetalae</taxon>
        <taxon>asterids</taxon>
        <taxon>lamiids</taxon>
        <taxon>Solanales</taxon>
        <taxon>Solanaceae</taxon>
        <taxon>Solanoideae</taxon>
        <taxon>Solaneae</taxon>
        <taxon>Solanum</taxon>
    </lineage>
</organism>
<feature type="region of interest" description="Disordered" evidence="1">
    <location>
        <begin position="43"/>
        <end position="63"/>
    </location>
</feature>
<dbReference type="AlphaFoldDB" id="A0A9J5YN52"/>
<name>A0A9J5YN52_SOLCO</name>
<dbReference type="Proteomes" id="UP000824120">
    <property type="component" value="Chromosome 6"/>
</dbReference>
<evidence type="ECO:0000256" key="1">
    <source>
        <dbReference type="SAM" id="MobiDB-lite"/>
    </source>
</evidence>
<protein>
    <submittedName>
        <fullName evidence="2">Uncharacterized protein</fullName>
    </submittedName>
</protein>
<proteinExistence type="predicted"/>
<accession>A0A9J5YN52</accession>
<feature type="compositionally biased region" description="Polar residues" evidence="1">
    <location>
        <begin position="45"/>
        <end position="63"/>
    </location>
</feature>
<evidence type="ECO:0000313" key="3">
    <source>
        <dbReference type="Proteomes" id="UP000824120"/>
    </source>
</evidence>
<gene>
    <name evidence="2" type="ORF">H5410_033219</name>
</gene>